<name>A0A5B0PAG5_PUCGR</name>
<feature type="compositionally biased region" description="Low complexity" evidence="1">
    <location>
        <begin position="22"/>
        <end position="33"/>
    </location>
</feature>
<reference evidence="2 3" key="1">
    <citation type="submission" date="2019-05" db="EMBL/GenBank/DDBJ databases">
        <title>Emergence of the Ug99 lineage of the wheat stem rust pathogen through somatic hybridization.</title>
        <authorList>
            <person name="Li F."/>
            <person name="Upadhyaya N.M."/>
            <person name="Sperschneider J."/>
            <person name="Matny O."/>
            <person name="Nguyen-Phuc H."/>
            <person name="Mago R."/>
            <person name="Raley C."/>
            <person name="Miller M.E."/>
            <person name="Silverstein K.A.T."/>
            <person name="Henningsen E."/>
            <person name="Hirsch C.D."/>
            <person name="Visser B."/>
            <person name="Pretorius Z.A."/>
            <person name="Steffenson B.J."/>
            <person name="Schwessinger B."/>
            <person name="Dodds P.N."/>
            <person name="Figueroa M."/>
        </authorList>
    </citation>
    <scope>NUCLEOTIDE SEQUENCE [LARGE SCALE GENOMIC DNA]</scope>
    <source>
        <strain evidence="2">21-0</strain>
    </source>
</reference>
<evidence type="ECO:0000313" key="2">
    <source>
        <dbReference type="EMBL" id="KAA1097640.1"/>
    </source>
</evidence>
<comment type="caution">
    <text evidence="2">The sequence shown here is derived from an EMBL/GenBank/DDBJ whole genome shotgun (WGS) entry which is preliminary data.</text>
</comment>
<evidence type="ECO:0000256" key="1">
    <source>
        <dbReference type="SAM" id="MobiDB-lite"/>
    </source>
</evidence>
<accession>A0A5B0PAG5</accession>
<evidence type="ECO:0000313" key="3">
    <source>
        <dbReference type="Proteomes" id="UP000324748"/>
    </source>
</evidence>
<dbReference type="Proteomes" id="UP000324748">
    <property type="component" value="Unassembled WGS sequence"/>
</dbReference>
<keyword evidence="3" id="KW-1185">Reference proteome</keyword>
<proteinExistence type="predicted"/>
<organism evidence="2 3">
    <name type="scientific">Puccinia graminis f. sp. tritici</name>
    <dbReference type="NCBI Taxonomy" id="56615"/>
    <lineage>
        <taxon>Eukaryota</taxon>
        <taxon>Fungi</taxon>
        <taxon>Dikarya</taxon>
        <taxon>Basidiomycota</taxon>
        <taxon>Pucciniomycotina</taxon>
        <taxon>Pucciniomycetes</taxon>
        <taxon>Pucciniales</taxon>
        <taxon>Pucciniaceae</taxon>
        <taxon>Puccinia</taxon>
    </lineage>
</organism>
<protein>
    <submittedName>
        <fullName evidence="2">Uncharacterized protein</fullName>
    </submittedName>
</protein>
<gene>
    <name evidence="2" type="ORF">PGT21_015551</name>
</gene>
<dbReference type="EMBL" id="VSWC01000066">
    <property type="protein sequence ID" value="KAA1097640.1"/>
    <property type="molecule type" value="Genomic_DNA"/>
</dbReference>
<sequence>MPVQNDPNFVRPSNNSCKALPSSSATQTTARQTCKQPQQPSSALASTSTCVACKTKKAKDSDDAKCCFKLHKKKSKAKE</sequence>
<feature type="region of interest" description="Disordered" evidence="1">
    <location>
        <begin position="1"/>
        <end position="42"/>
    </location>
</feature>
<feature type="compositionally biased region" description="Polar residues" evidence="1">
    <location>
        <begin position="1"/>
        <end position="17"/>
    </location>
</feature>
<dbReference type="AlphaFoldDB" id="A0A5B0PAG5"/>